<dbReference type="AlphaFoldDB" id="A0A3B0WP27"/>
<dbReference type="InterPro" id="IPR011010">
    <property type="entry name" value="DNA_brk_join_enz"/>
</dbReference>
<accession>A0A3B0WP27</accession>
<dbReference type="GO" id="GO:0003677">
    <property type="term" value="F:DNA binding"/>
    <property type="evidence" value="ECO:0007669"/>
    <property type="project" value="InterPro"/>
</dbReference>
<gene>
    <name evidence="3" type="ORF">MNBD_GAMMA07-1516</name>
</gene>
<dbReference type="InterPro" id="IPR002104">
    <property type="entry name" value="Integrase_catalytic"/>
</dbReference>
<dbReference type="SUPFAM" id="SSF56349">
    <property type="entry name" value="DNA breaking-rejoining enzymes"/>
    <property type="match status" value="1"/>
</dbReference>
<dbReference type="InterPro" id="IPR013762">
    <property type="entry name" value="Integrase-like_cat_sf"/>
</dbReference>
<name>A0A3B0WP27_9ZZZZ</name>
<dbReference type="GO" id="GO:0006310">
    <property type="term" value="P:DNA recombination"/>
    <property type="evidence" value="ECO:0007669"/>
    <property type="project" value="UniProtKB-KW"/>
</dbReference>
<sequence length="378" mass="42257">MATNNIDTPSKRSKLPIRREPHWVNFAKGRSIGYRKIQSGGTWVIKQGRKQSRLGDVTDYTYQEALDKAIAVTKCAESGNPKDALTLHDVLKQYQLKKAAEHGEKASLETLRYFENSLPSSLLSTFAVELTLEVLNQWKHAQVHQPVKSETDSTESLDKIRSSKVSANRRLTILKAALRYVFGGAYVGGWSELKKFPKVNKARDLFLTPEQVTQWLSNIDGAFYDLVKAGSLTGCRVGELRLLTASCFEILNGVGLLNIKLSKTGPRTQRLSNGATTFFKALSEGRDPNDLMLPNEEGAQWSNSQTTNRINVLRDKGVLPADCVMYSLRHYYISRALISGFNAIALARNVGTSISMLEDHYAKFMIDDVYSMLDKVEV</sequence>
<reference evidence="3" key="1">
    <citation type="submission" date="2018-06" db="EMBL/GenBank/DDBJ databases">
        <authorList>
            <person name="Zhirakovskaya E."/>
        </authorList>
    </citation>
    <scope>NUCLEOTIDE SEQUENCE</scope>
</reference>
<protein>
    <recommendedName>
        <fullName evidence="2">Tyr recombinase domain-containing protein</fullName>
    </recommendedName>
</protein>
<dbReference type="EMBL" id="UOFF01000446">
    <property type="protein sequence ID" value="VAW57728.1"/>
    <property type="molecule type" value="Genomic_DNA"/>
</dbReference>
<evidence type="ECO:0000313" key="3">
    <source>
        <dbReference type="EMBL" id="VAW57728.1"/>
    </source>
</evidence>
<dbReference type="GO" id="GO:0015074">
    <property type="term" value="P:DNA integration"/>
    <property type="evidence" value="ECO:0007669"/>
    <property type="project" value="InterPro"/>
</dbReference>
<dbReference type="PROSITE" id="PS51898">
    <property type="entry name" value="TYR_RECOMBINASE"/>
    <property type="match status" value="1"/>
</dbReference>
<evidence type="ECO:0000256" key="1">
    <source>
        <dbReference type="ARBA" id="ARBA00023172"/>
    </source>
</evidence>
<organism evidence="3">
    <name type="scientific">hydrothermal vent metagenome</name>
    <dbReference type="NCBI Taxonomy" id="652676"/>
    <lineage>
        <taxon>unclassified sequences</taxon>
        <taxon>metagenomes</taxon>
        <taxon>ecological metagenomes</taxon>
    </lineage>
</organism>
<dbReference type="Gene3D" id="1.10.443.10">
    <property type="entry name" value="Intergrase catalytic core"/>
    <property type="match status" value="1"/>
</dbReference>
<evidence type="ECO:0000259" key="2">
    <source>
        <dbReference type="PROSITE" id="PS51898"/>
    </source>
</evidence>
<keyword evidence="1" id="KW-0233">DNA recombination</keyword>
<proteinExistence type="predicted"/>
<feature type="domain" description="Tyr recombinase" evidence="2">
    <location>
        <begin position="202"/>
        <end position="374"/>
    </location>
</feature>